<dbReference type="Pfam" id="PF00078">
    <property type="entry name" value="RVT_1"/>
    <property type="match status" value="1"/>
</dbReference>
<feature type="compositionally biased region" description="Basic and acidic residues" evidence="6">
    <location>
        <begin position="1432"/>
        <end position="1450"/>
    </location>
</feature>
<dbReference type="OrthoDB" id="277439at2759"/>
<dbReference type="PANTHER" id="PTHR14150:SF12">
    <property type="entry name" value="U3 SMALL NUCLEOLAR RNA-ASSOCIATED PROTEIN 14 HOMOLOG A"/>
    <property type="match status" value="1"/>
</dbReference>
<dbReference type="GO" id="GO:0008270">
    <property type="term" value="F:zinc ion binding"/>
    <property type="evidence" value="ECO:0007669"/>
    <property type="project" value="UniProtKB-KW"/>
</dbReference>
<feature type="compositionally biased region" description="Basic and acidic residues" evidence="6">
    <location>
        <begin position="1338"/>
        <end position="1355"/>
    </location>
</feature>
<dbReference type="InterPro" id="IPR006709">
    <property type="entry name" value="SSU_processome_Utp14"/>
</dbReference>
<dbReference type="InterPro" id="IPR007527">
    <property type="entry name" value="Znf_SWIM"/>
</dbReference>
<evidence type="ECO:0000256" key="6">
    <source>
        <dbReference type="SAM" id="MobiDB-lite"/>
    </source>
</evidence>
<evidence type="ECO:0000256" key="4">
    <source>
        <dbReference type="ARBA" id="ARBA00023242"/>
    </source>
</evidence>
<evidence type="ECO:0000256" key="1">
    <source>
        <dbReference type="ARBA" id="ARBA00004604"/>
    </source>
</evidence>
<evidence type="ECO:0000259" key="8">
    <source>
        <dbReference type="PROSITE" id="PS50966"/>
    </source>
</evidence>
<sequence length="1723" mass="196454">MYFQCFSMYDVRARIYLYEYPYSILISTHVLGDNLNSSNECTCCWLCGFCVHVLVLYYLFQWQYIVHITYLYSQLVSLLSQCSRGLCFADWLMPTSTSGSRGQVKNKAVSVADYVSSEKIDVLAITETWLREPADNHTLRNLVPNGYDFKHIPHQANRPGGGVGILHNSCLTVETISSNQNSGFTHFEHMNCRVSNMDSHFIMCVVYRPPPSTKNGLKNTVFFDEWSQFLESLASSIDKVVIAGDVNFHLDKANDVNTKRFCSLLDAYGFVQNVTGPTQRAGHTLDTVITNESASSDFLSGSPIITDPNLGDANGNLTCDHYAVHFNLDMGKPKHPQKCITYRKYRSIQISDLVDDIRNNAELMVTDRPLSDLVDIYNSQLTRLMDIHAPLITKYVTLHPNAPWYSDRLRDVKHKRRKAERVWRKSKLTVHFLIYKQSCRDVNKLLVKEKQNYYSTKITECGNDMKQLFQLTRHIMGENSSLTLPDHTSAENLANQFNEFFIDKVASIHQQFDKNVRWTDIMEADVTFNGECLSQFEPTNETEIRELILCAPNKSCSMDPLPTWILKRCVDVLLPIITAIVNKSLAESLVPPPFKHSSVTPLLKKTGLDKNSLKNYRPVSQLPFVSKLVEKVVANRLSHHLSVNALHDIYQSAYRQHHSTESALLKVQNDIAVSLDSKFNVALILLDLSAAFDVIDHQILFQRLEKTFGVTLNALNWFKSYMTGRKQWVKIGKTSSIGKQLNSGVPQGSVLGPIIYCMFTKPLCEIIKRHQVNYHCYADDTQLYLQFDPKTPWTETQEKLQKCVNDVGAWMRSNKLMLNDAKTELIIFSPKTQLKDNVTPHITVGTNTIYSASTVKNLGVYFDSHLTMETHTMDPDVDLRDEEKEKEVEMEEEEGDHQGLMTAMAKMGKKQRSKSQLRSEPGKVSEFGLSASSGTRPGKCLGGIFGQNFLVCFVPTCVKAMLGQFAYRLCPLLGKVLATCLGSCQALLCHKYGTVLHYICTGKYLTIPAVSNSITNKKGVQLDLLLSSLEKTQAQADLKRQLKNLYARKKTLDVPLYAHEAQKLVCTISQEENLRQVTGGQNLKTLCARYLKIQRKVAYTKVSKDIGKWDQVVKTNRRAEHISFPLNQNKIGIQSTEEFAKRFKPSTPLEEEVYQLLNGSKYAENKDKELTRAEEEVLSAMSLEEAQIRRAELQKARALQSYYESKCKRQKRIKSKKYHRIKKKAKAKEEAKNMEELMKTDPEAAEEHLMKMEKVRAEERMSLRHKNTSKWAKGMIRFGKYSEEARQKIADQLEHSRNLTQKIASINESDDEDAIEESDQNPVLSLSDINNPWFTGENDDKEKDQKDEEGKDKGPEFSLPQAVEAEKDDTMKEKVPEKVTIDEVDKELERLQARRRFRKQKQSLEENKNLSSEESEEEGDENKMPKVTGFEENEKHKDDKVEGEDGKGLEEGLLNEETTRRNTEEELEEIEEEIIKPNTEAEMRMDNRQKKVVSKGDEVNVDVTKVFTVESKPVITMAPEIVEGEEGTVEDDDHLMNIQEAFEDDDVVEAFKDEKEGVIEKGKPKPVDLTLPGWGEWGGTGIKVSEAKRRRFTKPAPPAAPRRDDSLHHVIINENRDRKLAEHQVNDVPFPYASVEQFQRSIRAPIGRTWNTPSAVAKLTKPSYSTKIGTIIEPIQEEVLKKEEETSRKRNLPKPDLMFAEPKATQGKGKHKRQKMKRKAVTE</sequence>
<evidence type="ECO:0000313" key="9">
    <source>
        <dbReference type="EMBL" id="KAJ8026500.1"/>
    </source>
</evidence>
<dbReference type="PROSITE" id="PS50966">
    <property type="entry name" value="ZF_SWIM"/>
    <property type="match status" value="1"/>
</dbReference>
<organism evidence="9 10">
    <name type="scientific">Holothuria leucospilota</name>
    <name type="common">Black long sea cucumber</name>
    <name type="synonym">Mertensiothuria leucospilota</name>
    <dbReference type="NCBI Taxonomy" id="206669"/>
    <lineage>
        <taxon>Eukaryota</taxon>
        <taxon>Metazoa</taxon>
        <taxon>Echinodermata</taxon>
        <taxon>Eleutherozoa</taxon>
        <taxon>Echinozoa</taxon>
        <taxon>Holothuroidea</taxon>
        <taxon>Aspidochirotacea</taxon>
        <taxon>Aspidochirotida</taxon>
        <taxon>Holothuriidae</taxon>
        <taxon>Holothuria</taxon>
    </lineage>
</organism>
<name>A0A9Q0YQ43_HOLLE</name>
<dbReference type="EMBL" id="JAIZAY010000016">
    <property type="protein sequence ID" value="KAJ8026500.1"/>
    <property type="molecule type" value="Genomic_DNA"/>
</dbReference>
<evidence type="ECO:0000256" key="3">
    <source>
        <dbReference type="ARBA" id="ARBA00022553"/>
    </source>
</evidence>
<feature type="compositionally biased region" description="Basic and acidic residues" evidence="6">
    <location>
        <begin position="1473"/>
        <end position="1485"/>
    </location>
</feature>
<feature type="region of interest" description="Disordered" evidence="6">
    <location>
        <begin position="1681"/>
        <end position="1723"/>
    </location>
</feature>
<dbReference type="PROSITE" id="PS50878">
    <property type="entry name" value="RT_POL"/>
    <property type="match status" value="1"/>
</dbReference>
<dbReference type="Pfam" id="PF03372">
    <property type="entry name" value="Exo_endo_phos"/>
    <property type="match status" value="1"/>
</dbReference>
<protein>
    <submittedName>
        <fullName evidence="9">U3 small nucleolar RNA-associated protein 14-like B</fullName>
    </submittedName>
</protein>
<keyword evidence="10" id="KW-1185">Reference proteome</keyword>
<keyword evidence="5" id="KW-0479">Metal-binding</keyword>
<dbReference type="GO" id="GO:0006364">
    <property type="term" value="P:rRNA processing"/>
    <property type="evidence" value="ECO:0007669"/>
    <property type="project" value="InterPro"/>
</dbReference>
<feature type="region of interest" description="Disordered" evidence="6">
    <location>
        <begin position="1306"/>
        <end position="1485"/>
    </location>
</feature>
<dbReference type="PANTHER" id="PTHR14150">
    <property type="entry name" value="U3 SMALL NUCLEOLAR RNA-ASSOCIATED PROTEIN 14"/>
    <property type="match status" value="1"/>
</dbReference>
<evidence type="ECO:0000313" key="10">
    <source>
        <dbReference type="Proteomes" id="UP001152320"/>
    </source>
</evidence>
<dbReference type="InterPro" id="IPR043502">
    <property type="entry name" value="DNA/RNA_pol_sf"/>
</dbReference>
<dbReference type="InterPro" id="IPR005135">
    <property type="entry name" value="Endo/exonuclease/phosphatase"/>
</dbReference>
<dbReference type="Proteomes" id="UP001152320">
    <property type="component" value="Chromosome 16"/>
</dbReference>
<gene>
    <name evidence="9" type="ORF">HOLleu_31337</name>
</gene>
<dbReference type="Pfam" id="PF04615">
    <property type="entry name" value="Utp14"/>
    <property type="match status" value="1"/>
</dbReference>
<feature type="compositionally biased region" description="Acidic residues" evidence="6">
    <location>
        <begin position="1308"/>
        <end position="1319"/>
    </location>
</feature>
<feature type="compositionally biased region" description="Basic and acidic residues" evidence="6">
    <location>
        <begin position="1364"/>
        <end position="1392"/>
    </location>
</feature>
<evidence type="ECO:0000259" key="7">
    <source>
        <dbReference type="PROSITE" id="PS50878"/>
    </source>
</evidence>
<feature type="domain" description="SWIM-type" evidence="8">
    <location>
        <begin position="26"/>
        <end position="61"/>
    </location>
</feature>
<evidence type="ECO:0000256" key="2">
    <source>
        <dbReference type="ARBA" id="ARBA00007774"/>
    </source>
</evidence>
<comment type="caution">
    <text evidence="9">The sequence shown here is derived from an EMBL/GenBank/DDBJ whole genome shotgun (WGS) entry which is preliminary data.</text>
</comment>
<dbReference type="CDD" id="cd01650">
    <property type="entry name" value="RT_nLTR_like"/>
    <property type="match status" value="1"/>
</dbReference>
<dbReference type="GO" id="GO:0003824">
    <property type="term" value="F:catalytic activity"/>
    <property type="evidence" value="ECO:0007669"/>
    <property type="project" value="InterPro"/>
</dbReference>
<accession>A0A9Q0YQ43</accession>
<feature type="domain" description="Reverse transcriptase" evidence="7">
    <location>
        <begin position="583"/>
        <end position="848"/>
    </location>
</feature>
<evidence type="ECO:0000256" key="5">
    <source>
        <dbReference type="PROSITE-ProRule" id="PRU00325"/>
    </source>
</evidence>
<keyword evidence="4" id="KW-0539">Nucleus</keyword>
<dbReference type="Gene3D" id="3.60.10.10">
    <property type="entry name" value="Endonuclease/exonuclease/phosphatase"/>
    <property type="match status" value="1"/>
</dbReference>
<reference evidence="9" key="1">
    <citation type="submission" date="2021-10" db="EMBL/GenBank/DDBJ databases">
        <title>Tropical sea cucumber genome reveals ecological adaptation and Cuvierian tubules defense mechanism.</title>
        <authorList>
            <person name="Chen T."/>
        </authorList>
    </citation>
    <scope>NUCLEOTIDE SEQUENCE</scope>
    <source>
        <strain evidence="9">Nanhai2018</strain>
        <tissue evidence="9">Muscle</tissue>
    </source>
</reference>
<comment type="similarity">
    <text evidence="2">Belongs to the UTP14 family.</text>
</comment>
<dbReference type="GO" id="GO:0032040">
    <property type="term" value="C:small-subunit processome"/>
    <property type="evidence" value="ECO:0007669"/>
    <property type="project" value="InterPro"/>
</dbReference>
<comment type="subcellular location">
    <subcellularLocation>
        <location evidence="1">Nucleus</location>
        <location evidence="1">Nucleolus</location>
    </subcellularLocation>
</comment>
<keyword evidence="5" id="KW-0862">Zinc</keyword>
<proteinExistence type="inferred from homology"/>
<feature type="compositionally biased region" description="Polar residues" evidence="6">
    <location>
        <begin position="1320"/>
        <end position="1333"/>
    </location>
</feature>
<keyword evidence="3" id="KW-0597">Phosphoprotein</keyword>
<dbReference type="InterPro" id="IPR036691">
    <property type="entry name" value="Endo/exonu/phosph_ase_sf"/>
</dbReference>
<dbReference type="SUPFAM" id="SSF56672">
    <property type="entry name" value="DNA/RNA polymerases"/>
    <property type="match status" value="1"/>
</dbReference>
<feature type="compositionally biased region" description="Basic residues" evidence="6">
    <location>
        <begin position="1708"/>
        <end position="1723"/>
    </location>
</feature>
<keyword evidence="5" id="KW-0863">Zinc-finger</keyword>
<dbReference type="SUPFAM" id="SSF56219">
    <property type="entry name" value="DNase I-like"/>
    <property type="match status" value="1"/>
</dbReference>
<dbReference type="InterPro" id="IPR000477">
    <property type="entry name" value="RT_dom"/>
</dbReference>